<keyword evidence="7" id="KW-0915">Sodium</keyword>
<feature type="transmembrane region" description="Helical" evidence="14">
    <location>
        <begin position="180"/>
        <end position="198"/>
    </location>
</feature>
<sequence length="535" mass="59719">MNYVDYIIIVVYLLAFLGVGYFFKENKNSKDYFLGGQSLGWFPLSLSTMATQLSAISFISAPAFVGLKEGGGLQWLTYEFGVPLAMAFLLIAIIPTLYNSGIVSVYEYLEKRFDASSRLLISFVFQISRSVATGVMVYTMALILQATIGIDFWISILLIGIITMIYSFQGGMKAVIWGDVIQMCILFFGIIICLVYGLSELGGFENFLINVDKERLTAVDFSKWGFNNADKNDEFGFWPMVIGGVFLYASYYGTDQTQSQRLLSAKGMPTIKRLLLANGLFRFPITLTYCIMGLVLGTLLFQDLGFQELLDKVYQTNISSLEGKKADLMVPVFIIKYLPNGIIGILIVAIMSAAMSTLSSTVNSLSAVTLEDFVKRFKPDISDQKYVMYSRLLSVFWGSVCLFFAFFAGNIEGTVIEVINKVSSVFYGPILAAFILAILTKKTHALGANIGIVAGVILNIYLWLYVPEVFWFWWNAIGCLITMGVGYITSLLIRYKRKEGLKVVFYKKGKREVFILLGYFVIICALAISMVKILS</sequence>
<gene>
    <name evidence="15" type="ORF">FHK87_13350</name>
</gene>
<keyword evidence="4" id="KW-1003">Cell membrane</keyword>
<dbReference type="NCBIfam" id="TIGR00813">
    <property type="entry name" value="sss"/>
    <property type="match status" value="1"/>
</dbReference>
<evidence type="ECO:0000313" key="16">
    <source>
        <dbReference type="Proteomes" id="UP000315540"/>
    </source>
</evidence>
<keyword evidence="11" id="KW-0739">Sodium transport</keyword>
<feature type="transmembrane region" description="Helical" evidence="14">
    <location>
        <begin position="150"/>
        <end position="168"/>
    </location>
</feature>
<comment type="similarity">
    <text evidence="2 13">Belongs to the sodium:solute symporter (SSF) (TC 2.A.21) family.</text>
</comment>
<dbReference type="GO" id="GO:0015293">
    <property type="term" value="F:symporter activity"/>
    <property type="evidence" value="ECO:0007669"/>
    <property type="project" value="TreeGrafter"/>
</dbReference>
<dbReference type="GO" id="GO:0098660">
    <property type="term" value="P:inorganic ion transmembrane transport"/>
    <property type="evidence" value="ECO:0007669"/>
    <property type="project" value="UniProtKB-ARBA"/>
</dbReference>
<dbReference type="Gene3D" id="1.20.1730.10">
    <property type="entry name" value="Sodium/glucose cotransporter"/>
    <property type="match status" value="1"/>
</dbReference>
<dbReference type="PANTHER" id="PTHR42985:SF40">
    <property type="entry name" value="LD47995P-RELATED"/>
    <property type="match status" value="1"/>
</dbReference>
<evidence type="ECO:0000256" key="13">
    <source>
        <dbReference type="RuleBase" id="RU362091"/>
    </source>
</evidence>
<keyword evidence="9 14" id="KW-0472">Membrane</keyword>
<comment type="subcellular location">
    <subcellularLocation>
        <location evidence="1">Cell membrane</location>
        <topology evidence="1">Multi-pass membrane protein</topology>
    </subcellularLocation>
</comment>
<evidence type="ECO:0000256" key="8">
    <source>
        <dbReference type="ARBA" id="ARBA00023065"/>
    </source>
</evidence>
<protein>
    <submittedName>
        <fullName evidence="15">Sodium/solute symporter</fullName>
    </submittedName>
</protein>
<evidence type="ECO:0000256" key="3">
    <source>
        <dbReference type="ARBA" id="ARBA00022448"/>
    </source>
</evidence>
<feature type="transmembrane region" description="Helical" evidence="14">
    <location>
        <begin position="446"/>
        <end position="466"/>
    </location>
</feature>
<dbReference type="Proteomes" id="UP000315540">
    <property type="component" value="Unassembled WGS sequence"/>
</dbReference>
<organism evidence="15 16">
    <name type="scientific">Aquimarina algicola</name>
    <dbReference type="NCBI Taxonomy" id="2589995"/>
    <lineage>
        <taxon>Bacteria</taxon>
        <taxon>Pseudomonadati</taxon>
        <taxon>Bacteroidota</taxon>
        <taxon>Flavobacteriia</taxon>
        <taxon>Flavobacteriales</taxon>
        <taxon>Flavobacteriaceae</taxon>
        <taxon>Aquimarina</taxon>
    </lineage>
</organism>
<dbReference type="OrthoDB" id="9803597at2"/>
<dbReference type="EMBL" id="VFWZ01000003">
    <property type="protein sequence ID" value="TPN86248.1"/>
    <property type="molecule type" value="Genomic_DNA"/>
</dbReference>
<evidence type="ECO:0000256" key="9">
    <source>
        <dbReference type="ARBA" id="ARBA00023136"/>
    </source>
</evidence>
<feature type="transmembrane region" description="Helical" evidence="14">
    <location>
        <begin position="472"/>
        <end position="493"/>
    </location>
</feature>
<keyword evidence="8" id="KW-0406">Ion transport</keyword>
<keyword evidence="6 14" id="KW-1133">Transmembrane helix</keyword>
<comment type="catalytic activity">
    <reaction evidence="12">
        <text>iodide(out) + 2 Na(+)(out) = iodide(in) + 2 Na(+)(in)</text>
        <dbReference type="Rhea" id="RHEA:71207"/>
        <dbReference type="ChEBI" id="CHEBI:16382"/>
        <dbReference type="ChEBI" id="CHEBI:29101"/>
    </reaction>
</comment>
<evidence type="ECO:0000256" key="5">
    <source>
        <dbReference type="ARBA" id="ARBA00022692"/>
    </source>
</evidence>
<dbReference type="RefSeq" id="WP_140593748.1">
    <property type="nucleotide sequence ID" value="NZ_VFWZ01000003.1"/>
</dbReference>
<evidence type="ECO:0000256" key="7">
    <source>
        <dbReference type="ARBA" id="ARBA00023053"/>
    </source>
</evidence>
<dbReference type="PROSITE" id="PS00457">
    <property type="entry name" value="NA_SOLUT_SYMP_2"/>
    <property type="match status" value="1"/>
</dbReference>
<feature type="transmembrane region" description="Helical" evidence="14">
    <location>
        <begin position="418"/>
        <end position="439"/>
    </location>
</feature>
<comment type="caution">
    <text evidence="15">The sequence shown here is derived from an EMBL/GenBank/DDBJ whole genome shotgun (WGS) entry which is preliminary data.</text>
</comment>
<evidence type="ECO:0000256" key="11">
    <source>
        <dbReference type="ARBA" id="ARBA00023201"/>
    </source>
</evidence>
<proteinExistence type="inferred from homology"/>
<feature type="transmembrane region" description="Helical" evidence="14">
    <location>
        <begin position="386"/>
        <end position="406"/>
    </location>
</feature>
<dbReference type="CDD" id="cd11494">
    <property type="entry name" value="SLC5sbd_NIS-like_u2"/>
    <property type="match status" value="1"/>
</dbReference>
<evidence type="ECO:0000313" key="15">
    <source>
        <dbReference type="EMBL" id="TPN86248.1"/>
    </source>
</evidence>
<feature type="transmembrane region" description="Helical" evidence="14">
    <location>
        <begin position="6"/>
        <end position="23"/>
    </location>
</feature>
<dbReference type="InterPro" id="IPR001734">
    <property type="entry name" value="Na/solute_symporter"/>
</dbReference>
<feature type="transmembrane region" description="Helical" evidence="14">
    <location>
        <begin position="274"/>
        <end position="301"/>
    </location>
</feature>
<dbReference type="AlphaFoldDB" id="A0A504JEU8"/>
<evidence type="ECO:0000256" key="2">
    <source>
        <dbReference type="ARBA" id="ARBA00006434"/>
    </source>
</evidence>
<feature type="transmembrane region" description="Helical" evidence="14">
    <location>
        <begin position="513"/>
        <end position="534"/>
    </location>
</feature>
<dbReference type="InterPro" id="IPR038377">
    <property type="entry name" value="Na/Glc_symporter_sf"/>
</dbReference>
<evidence type="ECO:0000256" key="4">
    <source>
        <dbReference type="ARBA" id="ARBA00022475"/>
    </source>
</evidence>
<dbReference type="InterPro" id="IPR018212">
    <property type="entry name" value="Na/solute_symporter_CS"/>
</dbReference>
<evidence type="ECO:0000256" key="10">
    <source>
        <dbReference type="ARBA" id="ARBA00023180"/>
    </source>
</evidence>
<dbReference type="Pfam" id="PF00474">
    <property type="entry name" value="SSF"/>
    <property type="match status" value="1"/>
</dbReference>
<feature type="transmembrane region" description="Helical" evidence="14">
    <location>
        <begin position="44"/>
        <end position="65"/>
    </location>
</feature>
<keyword evidence="10" id="KW-0325">Glycoprotein</keyword>
<dbReference type="InterPro" id="IPR051163">
    <property type="entry name" value="Sodium:Solute_Symporter_SSF"/>
</dbReference>
<feature type="transmembrane region" description="Helical" evidence="14">
    <location>
        <begin position="119"/>
        <end position="144"/>
    </location>
</feature>
<keyword evidence="3" id="KW-0813">Transport</keyword>
<evidence type="ECO:0000256" key="1">
    <source>
        <dbReference type="ARBA" id="ARBA00004651"/>
    </source>
</evidence>
<dbReference type="PANTHER" id="PTHR42985">
    <property type="entry name" value="SODIUM-COUPLED MONOCARBOXYLATE TRANSPORTER"/>
    <property type="match status" value="1"/>
</dbReference>
<name>A0A504JEU8_9FLAO</name>
<evidence type="ECO:0000256" key="6">
    <source>
        <dbReference type="ARBA" id="ARBA00022989"/>
    </source>
</evidence>
<feature type="transmembrane region" description="Helical" evidence="14">
    <location>
        <begin position="235"/>
        <end position="253"/>
    </location>
</feature>
<evidence type="ECO:0000256" key="12">
    <source>
        <dbReference type="ARBA" id="ARBA00036099"/>
    </source>
</evidence>
<dbReference type="GO" id="GO:0005886">
    <property type="term" value="C:plasma membrane"/>
    <property type="evidence" value="ECO:0007669"/>
    <property type="project" value="UniProtKB-SubCell"/>
</dbReference>
<feature type="transmembrane region" description="Helical" evidence="14">
    <location>
        <begin position="80"/>
        <end position="98"/>
    </location>
</feature>
<reference evidence="15 16" key="1">
    <citation type="submission" date="2019-06" db="EMBL/GenBank/DDBJ databases">
        <authorList>
            <person name="Meng X."/>
        </authorList>
    </citation>
    <scope>NUCLEOTIDE SEQUENCE [LARGE SCALE GENOMIC DNA]</scope>
    <source>
        <strain evidence="15 16">M625</strain>
    </source>
</reference>
<dbReference type="GO" id="GO:0015075">
    <property type="term" value="F:monoatomic ion transmembrane transporter activity"/>
    <property type="evidence" value="ECO:0007669"/>
    <property type="project" value="UniProtKB-ARBA"/>
</dbReference>
<keyword evidence="5 14" id="KW-0812">Transmembrane</keyword>
<keyword evidence="16" id="KW-1185">Reference proteome</keyword>
<accession>A0A504JEU8</accession>
<dbReference type="PROSITE" id="PS50283">
    <property type="entry name" value="NA_SOLUT_SYMP_3"/>
    <property type="match status" value="1"/>
</dbReference>
<evidence type="ECO:0000256" key="14">
    <source>
        <dbReference type="SAM" id="Phobius"/>
    </source>
</evidence>
<dbReference type="GO" id="GO:0006814">
    <property type="term" value="P:sodium ion transport"/>
    <property type="evidence" value="ECO:0007669"/>
    <property type="project" value="UniProtKB-KW"/>
</dbReference>